<sequence length="1788" mass="200942">MKRGILFFLLVFFFNSCNHLPEVGIKSVGFGDEIEVLQNLFFEFDEELVFDGDLNKWESTPYMDFEPKIEGKFKWIGKKELVFSPSKPMKFANEYKAKLSENLLKRKKGKMGIDKNETIKFHTPYLKVKDAQVYFAKNKQNQKEARVLLQLNGKYDAHNIKDEIKILDGNKELDYKMVPAENSTNLVLALTAFPDTRKGEIMAKIEAKADNPQKFKNAEKLDLDYLPADKLEILKMQTSFKKLKGYVYIKTTQQVDIAQVEKHIKIEPAVRFSVEAADQGFTIKGDFNQDDLYKITLNKSIVGVLGGKMDEDYEGEAFFGRVNPYLEFTNKNAQYMSNVGNKNIGINIVNIPKVNVSISKVFENNILPFLKGTRRSYYGDEEQEYYYSSEADIYSDLISSKKIETADLPVKQGVSVLNLPLPDQTAKRGIYFISIESEDEYYRKIQKIVSISDIGLITKMSQSQEDVIVLANSIMQTTPIAGLEIKLISNNNQEITKGTTDANGMVVFKNLKKDNPNFTVAMVTANSKDDFNYLLFDDTEIETSKFDITGKNFNEAGLDAFIYGDREIYRPGETINLNTVIRNNNWETPKNIPIKIQVKQPNGKEVSSLMTQTNPSGAISHSVKLERSALTGFYNVDVFTGNNVLIGSKSISVEDFMPDRIKVNIDAPEKVEIGQKATIKLQANNLFGPPAADNKYELDFSIKRKTFEPKGFEGFTFGIDDQTKFENEIRNGITDGQGQGLQVFDISDKFANKGLLEGKVLVSVFDETGRPVHRQKTFEIYTQKQFFGVKIPAYFVGTNATFPIELAALNPSGANVAANAKMEIYLLEYQTVLEKTDEGLRYVSKKKEKLIKSQDLKFGTKNITQNFVPKISGEYEIRVKPADADSYVSSNFYAYGYGSKASFEVDTDGEVQIETNQENYLLGEKAKAIFKTPFDGKLLITIENAGILEHKFVQTENKSAEITIDLGTAHLPNVYITATLIRAMNQPELPLMSAHGMKTIKVDDPKRRIPIVITAVEKSRSKTKQRVDVRTSPNTELTIAVVDEGILQLKNTETPKINEYFYQKRALGVRSFDLYPLLLPEIQLNGKSSTGGDGSMGKRVNPLANGRAELVAKWSGQIKSDASGKASFEFDIPEFLGSLRIMVVAYDDEKFGSEEQKMTVSDPVSISVGMPLFLSPTDKVKVPVTFFNTTETPQIVKLSTQTEGQISVGNFAENNIPIEPGKEKHLDLEVAGKDKMGLGKLKVIAKSDKETFSKTTEISVRPAGSLQKSGTSGILAKNTDLAFAAPDGYIPGTFSSKIYIGNTPMMQFGNRLETLLAYPHGCVEQTVSKAFPQLYLDDLIQQINGKLEISESGQSELNPQYNVNAAIQKLESMLLYNGAVSYWPGSPEEYWWGTAYALHFLLEAQKSGFEVSKPVIMQMVNYLTQRTNEEQTKETIWTLTNGVYKKKERLKTEIAYSLYVLSLTDDPNIAAMNQLKADFGKLSSDQQFLVACAFKQIGDDASYSKLLPKTFVKEVYDRMLDDSFSSPIRNIALVLNTLVETDPLNPQIASLTQSLNGVLSNKSLYLNTQELSFSMLAMGKILKTKKSTGKAEIYSEGKLIRTVEGKGQWIDMTKYPKGISVKSLNDNLYYYYESEGIRKDNKFIAEDKFLKARRTYFTRTGEVIKSPVFKQNQLVVVRLTVSVQAGLMYNVDNVVLTDMLPAGLEIENPRLVEDRDMPWIKNASNATYFDIRDDRINYFVNVDNTERHYYYLARAVSRGTFVQGPVSADAMYNNNLRSYWGGGSVVVN</sequence>
<dbReference type="InterPro" id="IPR011626">
    <property type="entry name" value="Alpha-macroglobulin_TED"/>
</dbReference>
<dbReference type="InterPro" id="IPR051802">
    <property type="entry name" value="YfhM-like"/>
</dbReference>
<dbReference type="InterPro" id="IPR041462">
    <property type="entry name" value="Bact_A2M_MG6"/>
</dbReference>
<organism evidence="5 6">
    <name type="scientific">Lacihabitans soyangensis</name>
    <dbReference type="NCBI Taxonomy" id="869394"/>
    <lineage>
        <taxon>Bacteria</taxon>
        <taxon>Pseudomonadati</taxon>
        <taxon>Bacteroidota</taxon>
        <taxon>Cytophagia</taxon>
        <taxon>Cytophagales</taxon>
        <taxon>Leadbetterellaceae</taxon>
        <taxon>Lacihabitans</taxon>
    </lineage>
</organism>
<keyword evidence="6" id="KW-1185">Reference proteome</keyword>
<dbReference type="Gene3D" id="1.50.10.20">
    <property type="match status" value="1"/>
</dbReference>
<comment type="caution">
    <text evidence="5">The sequence shown here is derived from an EMBL/GenBank/DDBJ whole genome shotgun (WGS) entry which is preliminary data.</text>
</comment>
<dbReference type="Pfam" id="PF07703">
    <property type="entry name" value="A2M_BRD"/>
    <property type="match status" value="1"/>
</dbReference>
<dbReference type="RefSeq" id="WP_255037011.1">
    <property type="nucleotide sequence ID" value="NZ_RJUF01000022.1"/>
</dbReference>
<dbReference type="Pfam" id="PF11974">
    <property type="entry name" value="bMG3"/>
    <property type="match status" value="1"/>
</dbReference>
<dbReference type="SUPFAM" id="SSF48239">
    <property type="entry name" value="Terpenoid cyclases/Protein prenyltransferases"/>
    <property type="match status" value="1"/>
</dbReference>
<dbReference type="Pfam" id="PF17962">
    <property type="entry name" value="bMG6"/>
    <property type="match status" value="1"/>
</dbReference>
<dbReference type="InterPro" id="IPR008930">
    <property type="entry name" value="Terpenoid_cyclase/PrenylTrfase"/>
</dbReference>
<evidence type="ECO:0000313" key="5">
    <source>
        <dbReference type="EMBL" id="MCP9763226.1"/>
    </source>
</evidence>
<dbReference type="PANTHER" id="PTHR40094">
    <property type="entry name" value="ALPHA-2-MACROGLOBULIN HOMOLOG"/>
    <property type="match status" value="1"/>
</dbReference>
<evidence type="ECO:0000259" key="4">
    <source>
        <dbReference type="SMART" id="SM01360"/>
    </source>
</evidence>
<dbReference type="InterPro" id="IPR041246">
    <property type="entry name" value="Bact_MG10"/>
</dbReference>
<dbReference type="InterPro" id="IPR001599">
    <property type="entry name" value="Macroglobln_a2"/>
</dbReference>
<gene>
    <name evidence="5" type="ORF">EGI31_09675</name>
</gene>
<evidence type="ECO:0000256" key="1">
    <source>
        <dbReference type="ARBA" id="ARBA00010556"/>
    </source>
</evidence>
<dbReference type="InterPro" id="IPR021868">
    <property type="entry name" value="Alpha_2_Macroglob_MG3"/>
</dbReference>
<evidence type="ECO:0000313" key="6">
    <source>
        <dbReference type="Proteomes" id="UP001204144"/>
    </source>
</evidence>
<dbReference type="Proteomes" id="UP001204144">
    <property type="component" value="Unassembled WGS sequence"/>
</dbReference>
<comment type="similarity">
    <text evidence="1">Belongs to the protease inhibitor I39 (alpha-2-macroglobulin) family. Bacterial alpha-2-macroglobulin subfamily.</text>
</comment>
<dbReference type="Pfam" id="PF17973">
    <property type="entry name" value="bMG10"/>
    <property type="match status" value="1"/>
</dbReference>
<dbReference type="Pfam" id="PF17972">
    <property type="entry name" value="bMG5"/>
    <property type="match status" value="1"/>
</dbReference>
<feature type="domain" description="Alpha-2-macroglobulin bait region" evidence="3">
    <location>
        <begin position="911"/>
        <end position="1049"/>
    </location>
</feature>
<dbReference type="GO" id="GO:0005615">
    <property type="term" value="C:extracellular space"/>
    <property type="evidence" value="ECO:0007669"/>
    <property type="project" value="InterPro"/>
</dbReference>
<evidence type="ECO:0000259" key="3">
    <source>
        <dbReference type="SMART" id="SM01359"/>
    </source>
</evidence>
<keyword evidence="2" id="KW-0732">Signal</keyword>
<dbReference type="Pfam" id="PF00207">
    <property type="entry name" value="A2M"/>
    <property type="match status" value="1"/>
</dbReference>
<dbReference type="Pfam" id="PF01835">
    <property type="entry name" value="MG2"/>
    <property type="match status" value="1"/>
</dbReference>
<dbReference type="InterPro" id="IPR002890">
    <property type="entry name" value="MG2"/>
</dbReference>
<accession>A0AAE3H364</accession>
<dbReference type="EMBL" id="RJUF01000022">
    <property type="protein sequence ID" value="MCP9763226.1"/>
    <property type="molecule type" value="Genomic_DNA"/>
</dbReference>
<protein>
    <submittedName>
        <fullName evidence="5">Alpha-2-macroglobulin family protein</fullName>
    </submittedName>
</protein>
<dbReference type="Gene3D" id="2.60.40.1930">
    <property type="match status" value="1"/>
</dbReference>
<feature type="domain" description="Alpha-2-macroglobulin" evidence="4">
    <location>
        <begin position="1111"/>
        <end position="1200"/>
    </location>
</feature>
<dbReference type="Gene3D" id="2.60.40.3710">
    <property type="match status" value="1"/>
</dbReference>
<dbReference type="SMART" id="SM01419">
    <property type="entry name" value="Thiol-ester_cl"/>
    <property type="match status" value="1"/>
</dbReference>
<name>A0AAE3H364_9BACT</name>
<dbReference type="PANTHER" id="PTHR40094:SF1">
    <property type="entry name" value="UBIQUITIN DOMAIN-CONTAINING PROTEIN"/>
    <property type="match status" value="1"/>
</dbReference>
<dbReference type="CDD" id="cd02891">
    <property type="entry name" value="A2M_like"/>
    <property type="match status" value="1"/>
</dbReference>
<reference evidence="5 6" key="1">
    <citation type="submission" date="2018-11" db="EMBL/GenBank/DDBJ databases">
        <title>Novel bacteria species description.</title>
        <authorList>
            <person name="Han J.-H."/>
        </authorList>
    </citation>
    <scope>NUCLEOTIDE SEQUENCE [LARGE SCALE GENOMIC DNA]</scope>
    <source>
        <strain evidence="5 6">KCTC23259</strain>
    </source>
</reference>
<dbReference type="GO" id="GO:0004866">
    <property type="term" value="F:endopeptidase inhibitor activity"/>
    <property type="evidence" value="ECO:0007669"/>
    <property type="project" value="InterPro"/>
</dbReference>
<evidence type="ECO:0000256" key="2">
    <source>
        <dbReference type="ARBA" id="ARBA00022729"/>
    </source>
</evidence>
<dbReference type="Pfam" id="PF07678">
    <property type="entry name" value="TED_complement"/>
    <property type="match status" value="1"/>
</dbReference>
<proteinExistence type="inferred from homology"/>
<dbReference type="SMART" id="SM01360">
    <property type="entry name" value="A2M"/>
    <property type="match status" value="1"/>
</dbReference>
<dbReference type="InterPro" id="IPR047565">
    <property type="entry name" value="Alpha-macroglob_thiol-ester_cl"/>
</dbReference>
<dbReference type="SMART" id="SM01359">
    <property type="entry name" value="A2M_N_2"/>
    <property type="match status" value="1"/>
</dbReference>
<dbReference type="InterPro" id="IPR041203">
    <property type="entry name" value="Bact_A2M_MG5"/>
</dbReference>
<dbReference type="InterPro" id="IPR011625">
    <property type="entry name" value="A2M_N_BRD"/>
</dbReference>